<accession>A0A7C1NEN8</accession>
<feature type="domain" description="4Fe-4S ferredoxin-type" evidence="4">
    <location>
        <begin position="160"/>
        <end position="188"/>
    </location>
</feature>
<dbReference type="GO" id="GO:0046872">
    <property type="term" value="F:metal ion binding"/>
    <property type="evidence" value="ECO:0007669"/>
    <property type="project" value="UniProtKB-KW"/>
</dbReference>
<dbReference type="InterPro" id="IPR017896">
    <property type="entry name" value="4Fe4S_Fe-S-bd"/>
</dbReference>
<keyword evidence="3" id="KW-0411">Iron-sulfur</keyword>
<dbReference type="EMBL" id="DSTU01000003">
    <property type="protein sequence ID" value="HFJ53434.1"/>
    <property type="molecule type" value="Genomic_DNA"/>
</dbReference>
<name>A0A7C1NEN8_UNCW3</name>
<dbReference type="PROSITE" id="PS51379">
    <property type="entry name" value="4FE4S_FER_2"/>
    <property type="match status" value="1"/>
</dbReference>
<evidence type="ECO:0000256" key="1">
    <source>
        <dbReference type="ARBA" id="ARBA00022723"/>
    </source>
</evidence>
<evidence type="ECO:0000256" key="3">
    <source>
        <dbReference type="ARBA" id="ARBA00023014"/>
    </source>
</evidence>
<dbReference type="Pfam" id="PF13484">
    <property type="entry name" value="Fer4_16"/>
    <property type="match status" value="1"/>
</dbReference>
<reference evidence="5" key="1">
    <citation type="journal article" date="2020" name="mSystems">
        <title>Genome- and Community-Level Interaction Insights into Carbon Utilization and Element Cycling Functions of Hydrothermarchaeota in Hydrothermal Sediment.</title>
        <authorList>
            <person name="Zhou Z."/>
            <person name="Liu Y."/>
            <person name="Xu W."/>
            <person name="Pan J."/>
            <person name="Luo Z.H."/>
            <person name="Li M."/>
        </authorList>
    </citation>
    <scope>NUCLEOTIDE SEQUENCE [LARGE SCALE GENOMIC DNA]</scope>
    <source>
        <strain evidence="6">SpSt-236</strain>
        <strain evidence="5">SpSt-265</strain>
        <strain evidence="7">SpSt-465</strain>
    </source>
</reference>
<dbReference type="GO" id="GO:0051536">
    <property type="term" value="F:iron-sulfur cluster binding"/>
    <property type="evidence" value="ECO:0007669"/>
    <property type="project" value="UniProtKB-KW"/>
</dbReference>
<dbReference type="PANTHER" id="PTHR42827:SF1">
    <property type="entry name" value="IRON-SULFUR CLUSTER-BINDING PROTEIN"/>
    <property type="match status" value="1"/>
</dbReference>
<protein>
    <submittedName>
        <fullName evidence="5">Epoxyqueuosine reductase</fullName>
    </submittedName>
</protein>
<proteinExistence type="predicted"/>
<comment type="caution">
    <text evidence="5">The sequence shown here is derived from an EMBL/GenBank/DDBJ whole genome shotgun (WGS) entry which is preliminary data.</text>
</comment>
<keyword evidence="2" id="KW-0408">Iron</keyword>
<evidence type="ECO:0000259" key="4">
    <source>
        <dbReference type="PROSITE" id="PS51379"/>
    </source>
</evidence>
<keyword evidence="1" id="KW-0479">Metal-binding</keyword>
<gene>
    <name evidence="6" type="ORF">ENP62_01170</name>
    <name evidence="5" type="ORF">ENP94_02580</name>
    <name evidence="7" type="ORF">ENS16_01925</name>
</gene>
<dbReference type="InterPro" id="IPR017900">
    <property type="entry name" value="4Fe4S_Fe_S_CS"/>
</dbReference>
<evidence type="ECO:0000313" key="5">
    <source>
        <dbReference type="EMBL" id="HEA86877.1"/>
    </source>
</evidence>
<evidence type="ECO:0000256" key="2">
    <source>
        <dbReference type="ARBA" id="ARBA00023004"/>
    </source>
</evidence>
<sequence length="225" mass="25722">MSLIRLRTELESLARTRGAALIGVADLRKIRTDDFILPRNTLDRLPYAITLAVRLAREILDALPDHPDLLYEHHYRQVNFTLDRIALDITIWLQHNDYRALPVPASQIVDWQNQRAHLSHKRIAIEAGLGWLGRNNLLVTPEYGAQVRLVTILTDLELEPGTPLNRNCGECRNCISVCPAGAIREKPEDFDHQACFEKLREFQCQHFVHQFICGLCVRACPGSRD</sequence>
<dbReference type="SUPFAM" id="SSF46548">
    <property type="entry name" value="alpha-helical ferredoxin"/>
    <property type="match status" value="1"/>
</dbReference>
<dbReference type="PANTHER" id="PTHR42827">
    <property type="entry name" value="IRON-SULFUR CLUSTER-BINDING PROTEIN-RELATED"/>
    <property type="match status" value="1"/>
</dbReference>
<dbReference type="EMBL" id="DSKA01000091">
    <property type="protein sequence ID" value="HEE18148.1"/>
    <property type="molecule type" value="Genomic_DNA"/>
</dbReference>
<dbReference type="Gene3D" id="3.30.70.20">
    <property type="match status" value="1"/>
</dbReference>
<evidence type="ECO:0000313" key="7">
    <source>
        <dbReference type="EMBL" id="HFJ53434.1"/>
    </source>
</evidence>
<dbReference type="EMBL" id="DSLG01000003">
    <property type="protein sequence ID" value="HEA86877.1"/>
    <property type="molecule type" value="Genomic_DNA"/>
</dbReference>
<dbReference type="PROSITE" id="PS00198">
    <property type="entry name" value="4FE4S_FER_1"/>
    <property type="match status" value="1"/>
</dbReference>
<dbReference type="AlphaFoldDB" id="A0A7C1NEN8"/>
<evidence type="ECO:0000313" key="6">
    <source>
        <dbReference type="EMBL" id="HEE18148.1"/>
    </source>
</evidence>
<organism evidence="5">
    <name type="scientific">candidate division WOR-3 bacterium</name>
    <dbReference type="NCBI Taxonomy" id="2052148"/>
    <lineage>
        <taxon>Bacteria</taxon>
        <taxon>Bacteria division WOR-3</taxon>
    </lineage>
</organism>